<organism evidence="1 2">
    <name type="scientific">Desulfofundulus thermobenzoicus</name>
    <dbReference type="NCBI Taxonomy" id="29376"/>
    <lineage>
        <taxon>Bacteria</taxon>
        <taxon>Bacillati</taxon>
        <taxon>Bacillota</taxon>
        <taxon>Clostridia</taxon>
        <taxon>Eubacteriales</taxon>
        <taxon>Peptococcaceae</taxon>
        <taxon>Desulfofundulus</taxon>
    </lineage>
</organism>
<name>A0A6N7IWC9_9FIRM</name>
<comment type="caution">
    <text evidence="1">The sequence shown here is derived from an EMBL/GenBank/DDBJ whole genome shotgun (WGS) entry which is preliminary data.</text>
</comment>
<gene>
    <name evidence="1" type="ORF">GFC01_16295</name>
</gene>
<proteinExistence type="predicted"/>
<dbReference type="RefSeq" id="WP_152948242.1">
    <property type="nucleotide sequence ID" value="NZ_WHYR01000067.1"/>
</dbReference>
<dbReference type="EMBL" id="WHYR01000067">
    <property type="protein sequence ID" value="MQL53787.1"/>
    <property type="molecule type" value="Genomic_DNA"/>
</dbReference>
<evidence type="ECO:0000313" key="1">
    <source>
        <dbReference type="EMBL" id="MQL53787.1"/>
    </source>
</evidence>
<protein>
    <submittedName>
        <fullName evidence="1">Uncharacterized protein</fullName>
    </submittedName>
</protein>
<keyword evidence="2" id="KW-1185">Reference proteome</keyword>
<evidence type="ECO:0000313" key="2">
    <source>
        <dbReference type="Proteomes" id="UP000441717"/>
    </source>
</evidence>
<sequence length="77" mass="8353">MPEAEKFRSVKAEDLRRVTAEGLRHVDAGDLRDAAAEELAGLCEAPGDPGCAGQLEAAARDRQMLNNTDFLSRSPRE</sequence>
<dbReference type="Proteomes" id="UP000441717">
    <property type="component" value="Unassembled WGS sequence"/>
</dbReference>
<accession>A0A6N7IWC9</accession>
<dbReference type="OrthoDB" id="9923547at2"/>
<dbReference type="AlphaFoldDB" id="A0A6N7IWC9"/>
<reference evidence="1 2" key="1">
    <citation type="submission" date="2019-10" db="EMBL/GenBank/DDBJ databases">
        <title>Comparative genomics of sulfur disproportionating microorganisms.</title>
        <authorList>
            <person name="Ward L.M."/>
            <person name="Bertran E."/>
            <person name="Johnston D."/>
        </authorList>
    </citation>
    <scope>NUCLEOTIDE SEQUENCE [LARGE SCALE GENOMIC DNA]</scope>
    <source>
        <strain evidence="1 2">DSM 14055</strain>
    </source>
</reference>